<accession>A0ABU4TF99</accession>
<dbReference type="InterPro" id="IPR000572">
    <property type="entry name" value="OxRdtase_Mopterin-bd_dom"/>
</dbReference>
<keyword evidence="4" id="KW-1185">Reference proteome</keyword>
<dbReference type="PANTHER" id="PTHR19372">
    <property type="entry name" value="SULFITE REDUCTASE"/>
    <property type="match status" value="1"/>
</dbReference>
<evidence type="ECO:0000313" key="4">
    <source>
        <dbReference type="Proteomes" id="UP001285521"/>
    </source>
</evidence>
<dbReference type="InterPro" id="IPR014756">
    <property type="entry name" value="Ig_E-set"/>
</dbReference>
<dbReference type="RefSeq" id="WP_319971739.1">
    <property type="nucleotide sequence ID" value="NZ_JAXAVW010000048.1"/>
</dbReference>
<dbReference type="Pfam" id="PF00174">
    <property type="entry name" value="Oxidored_molyb"/>
    <property type="match status" value="1"/>
</dbReference>
<evidence type="ECO:0000313" key="3">
    <source>
        <dbReference type="EMBL" id="MDX8036745.1"/>
    </source>
</evidence>
<name>A0ABU4TF99_9PSEU</name>
<dbReference type="InterPro" id="IPR036374">
    <property type="entry name" value="OxRdtase_Mopterin-bd_sf"/>
</dbReference>
<dbReference type="EMBL" id="JAXAVW010000048">
    <property type="protein sequence ID" value="MDX8036745.1"/>
    <property type="molecule type" value="Genomic_DNA"/>
</dbReference>
<evidence type="ECO:0000259" key="2">
    <source>
        <dbReference type="Pfam" id="PF00174"/>
    </source>
</evidence>
<feature type="region of interest" description="Disordered" evidence="1">
    <location>
        <begin position="450"/>
        <end position="475"/>
    </location>
</feature>
<protein>
    <submittedName>
        <fullName evidence="3">Molybdopterin-dependent oxidoreductase</fullName>
    </submittedName>
</protein>
<dbReference type="Gene3D" id="3.90.420.10">
    <property type="entry name" value="Oxidoreductase, molybdopterin-binding domain"/>
    <property type="match status" value="1"/>
</dbReference>
<feature type="domain" description="Oxidoreductase molybdopterin-binding" evidence="2">
    <location>
        <begin position="208"/>
        <end position="355"/>
    </location>
</feature>
<reference evidence="3 4" key="1">
    <citation type="submission" date="2023-11" db="EMBL/GenBank/DDBJ databases">
        <title>Lentzea sokolovensis, sp. nov., Lentzea kristufkii, sp. nov., and Lentzea miocenensis, sp. nov., rare actinobacteria from Sokolov Coal Basin, Miocene lacustrine sediment, Czech Republic.</title>
        <authorList>
            <person name="Lara A."/>
            <person name="Kotroba L."/>
            <person name="Nouioui I."/>
            <person name="Neumann-Schaal M."/>
            <person name="Mast Y."/>
            <person name="Chronakova A."/>
        </authorList>
    </citation>
    <scope>NUCLEOTIDE SEQUENCE [LARGE SCALE GENOMIC DNA]</scope>
    <source>
        <strain evidence="3 4">BCCO 10_0856</strain>
    </source>
</reference>
<proteinExistence type="predicted"/>
<sequence>MGRGRTSGNRGFVAALSGLAAAETVAALLRSRSPLDAISQFVVDHSPRSLVEPVVRLLKESDKPVIRGTVAAAVVAMGGALGRLPRHTKRDLAVVSAVAATGWWLTRRRATPDDQASVATAAVGLGAVSTLATLRSQTSAALPVSAVAIAGTLAAQWHLREEVACVGRPLFARNPLPPAIDGAEDWPGVAPLITPVDEFYVTDANMRPPIIDVDSWRLTVTGEVANELSLSHDDLVDSGLVEFDAAMVCVHNRLGWDRLGNGRWLGVPLTRILDEAAPTTLDGHLVTQAVDGWDCSIPLASVSHGYVVLGLNGRTLTAAHGFPARVFVPGLYGQYTGAKWLTCLRIQTAPNSDYWHARGWTRGPLHVRPLSRIDHPRRRVSAGSVQVTGVAWAPPVGVRAVEVAVDGQNWQPAELAAELAPAAWRRWRVHLELSPGVHRIRARCTAADGSVQDSVPRPPFPVGAGGHHTVTITAR</sequence>
<dbReference type="SUPFAM" id="SSF56524">
    <property type="entry name" value="Oxidoreductase molybdopterin-binding domain"/>
    <property type="match status" value="1"/>
</dbReference>
<dbReference type="SUPFAM" id="SSF81296">
    <property type="entry name" value="E set domains"/>
    <property type="match status" value="1"/>
</dbReference>
<comment type="caution">
    <text evidence="3">The sequence shown here is derived from an EMBL/GenBank/DDBJ whole genome shotgun (WGS) entry which is preliminary data.</text>
</comment>
<gene>
    <name evidence="3" type="ORF">SK803_41675</name>
</gene>
<dbReference type="PANTHER" id="PTHR19372:SF7">
    <property type="entry name" value="SULFITE OXIDASE, MITOCHONDRIAL"/>
    <property type="match status" value="1"/>
</dbReference>
<dbReference type="Proteomes" id="UP001285521">
    <property type="component" value="Unassembled WGS sequence"/>
</dbReference>
<evidence type="ECO:0000256" key="1">
    <source>
        <dbReference type="SAM" id="MobiDB-lite"/>
    </source>
</evidence>
<organism evidence="3 4">
    <name type="scientific">Lentzea miocenica</name>
    <dbReference type="NCBI Taxonomy" id="3095431"/>
    <lineage>
        <taxon>Bacteria</taxon>
        <taxon>Bacillati</taxon>
        <taxon>Actinomycetota</taxon>
        <taxon>Actinomycetes</taxon>
        <taxon>Pseudonocardiales</taxon>
        <taxon>Pseudonocardiaceae</taxon>
        <taxon>Lentzea</taxon>
    </lineage>
</organism>
<dbReference type="Gene3D" id="2.60.40.650">
    <property type="match status" value="1"/>
</dbReference>
<reference evidence="3 4" key="2">
    <citation type="submission" date="2023-11" db="EMBL/GenBank/DDBJ databases">
        <authorList>
            <person name="Lara A.C."/>
            <person name="Chronakova A."/>
        </authorList>
    </citation>
    <scope>NUCLEOTIDE SEQUENCE [LARGE SCALE GENOMIC DNA]</scope>
    <source>
        <strain evidence="3 4">BCCO 10_0856</strain>
    </source>
</reference>